<name>A0A8S5Q931_9CAUD</name>
<sequence length="30" mass="3799">MRKIKLQESFVCAFNIPMKYKIKIFWRYLC</sequence>
<dbReference type="EMBL" id="BK015613">
    <property type="protein sequence ID" value="DAE15855.1"/>
    <property type="molecule type" value="Genomic_DNA"/>
</dbReference>
<proteinExistence type="predicted"/>
<organism evidence="1">
    <name type="scientific">Siphoviridae sp. ctu9a31</name>
    <dbReference type="NCBI Taxonomy" id="2825712"/>
    <lineage>
        <taxon>Viruses</taxon>
        <taxon>Duplodnaviria</taxon>
        <taxon>Heunggongvirae</taxon>
        <taxon>Uroviricota</taxon>
        <taxon>Caudoviricetes</taxon>
    </lineage>
</organism>
<evidence type="ECO:0000313" key="1">
    <source>
        <dbReference type="EMBL" id="DAE15855.1"/>
    </source>
</evidence>
<reference evidence="1" key="1">
    <citation type="journal article" date="2021" name="Proc. Natl. Acad. Sci. U.S.A.">
        <title>A Catalog of Tens of Thousands of Viruses from Human Metagenomes Reveals Hidden Associations with Chronic Diseases.</title>
        <authorList>
            <person name="Tisza M.J."/>
            <person name="Buck C.B."/>
        </authorList>
    </citation>
    <scope>NUCLEOTIDE SEQUENCE</scope>
    <source>
        <strain evidence="1">Ctu9a31</strain>
    </source>
</reference>
<accession>A0A8S5Q931</accession>
<protein>
    <submittedName>
        <fullName evidence="1">Uncharacterized protein</fullName>
    </submittedName>
</protein>